<organism evidence="1 2">
    <name type="scientific">Phaseolus angularis</name>
    <name type="common">Azuki bean</name>
    <name type="synonym">Vigna angularis</name>
    <dbReference type="NCBI Taxonomy" id="3914"/>
    <lineage>
        <taxon>Eukaryota</taxon>
        <taxon>Viridiplantae</taxon>
        <taxon>Streptophyta</taxon>
        <taxon>Embryophyta</taxon>
        <taxon>Tracheophyta</taxon>
        <taxon>Spermatophyta</taxon>
        <taxon>Magnoliopsida</taxon>
        <taxon>eudicotyledons</taxon>
        <taxon>Gunneridae</taxon>
        <taxon>Pentapetalae</taxon>
        <taxon>rosids</taxon>
        <taxon>fabids</taxon>
        <taxon>Fabales</taxon>
        <taxon>Fabaceae</taxon>
        <taxon>Papilionoideae</taxon>
        <taxon>50 kb inversion clade</taxon>
        <taxon>NPAAA clade</taxon>
        <taxon>indigoferoid/millettioid clade</taxon>
        <taxon>Phaseoleae</taxon>
        <taxon>Vigna</taxon>
    </lineage>
</organism>
<name>A0A8T0JGR7_PHAAN</name>
<sequence length="109" mass="11984">MEEVEGPCWTSLPGMLLRCHHQPRRHAQPSTLVVARSSCVVVHGQMVVLLSIDGGEVRECRLAFPLQVDESGDALMAKACVAITMAGDLKVDGRGHQKDMSEYNEFHVI</sequence>
<accession>A0A8T0JGR7</accession>
<evidence type="ECO:0000313" key="1">
    <source>
        <dbReference type="EMBL" id="KAG2371968.1"/>
    </source>
</evidence>
<evidence type="ECO:0000313" key="2">
    <source>
        <dbReference type="Proteomes" id="UP000743370"/>
    </source>
</evidence>
<comment type="caution">
    <text evidence="1">The sequence shown here is derived from an EMBL/GenBank/DDBJ whole genome shotgun (WGS) entry which is preliminary data.</text>
</comment>
<dbReference type="Proteomes" id="UP000743370">
    <property type="component" value="Unassembled WGS sequence"/>
</dbReference>
<dbReference type="EMBL" id="JABFOF010000011">
    <property type="protein sequence ID" value="KAG2371968.1"/>
    <property type="molecule type" value="Genomic_DNA"/>
</dbReference>
<proteinExistence type="predicted"/>
<reference evidence="1 2" key="1">
    <citation type="submission" date="2020-05" db="EMBL/GenBank/DDBJ databases">
        <title>Vigna angularis (adzuki bean) Var. LongXiaoDou No. 4 denovo assembly.</title>
        <authorList>
            <person name="Xiang H."/>
        </authorList>
    </citation>
    <scope>NUCLEOTIDE SEQUENCE [LARGE SCALE GENOMIC DNA]</scope>
    <source>
        <tissue evidence="1">Leaf</tissue>
    </source>
</reference>
<gene>
    <name evidence="1" type="ORF">HKW66_Vig0240890</name>
</gene>
<protein>
    <submittedName>
        <fullName evidence="1">Uncharacterized protein</fullName>
    </submittedName>
</protein>
<dbReference type="AlphaFoldDB" id="A0A8T0JGR7"/>